<dbReference type="GO" id="GO:0015935">
    <property type="term" value="C:small ribosomal subunit"/>
    <property type="evidence" value="ECO:0007669"/>
    <property type="project" value="InterPro"/>
</dbReference>
<evidence type="ECO:0000256" key="8">
    <source>
        <dbReference type="HAMAP-Rule" id="MF_01307"/>
    </source>
</evidence>
<evidence type="ECO:0000256" key="7">
    <source>
        <dbReference type="ARBA" id="ARBA00062000"/>
    </source>
</evidence>
<dbReference type="InterPro" id="IPR014721">
    <property type="entry name" value="Ribsml_uS5_D2-typ_fold_subgr"/>
</dbReference>
<dbReference type="Pfam" id="PF03719">
    <property type="entry name" value="Ribosomal_S5_C"/>
    <property type="match status" value="1"/>
</dbReference>
<evidence type="ECO:0000313" key="12">
    <source>
        <dbReference type="Proteomes" id="UP000754226"/>
    </source>
</evidence>
<proteinExistence type="inferred from homology"/>
<dbReference type="Pfam" id="PF00333">
    <property type="entry name" value="Ribosomal_S5"/>
    <property type="match status" value="1"/>
</dbReference>
<evidence type="ECO:0000256" key="6">
    <source>
        <dbReference type="ARBA" id="ARBA00035255"/>
    </source>
</evidence>
<dbReference type="GO" id="GO:0006412">
    <property type="term" value="P:translation"/>
    <property type="evidence" value="ECO:0007669"/>
    <property type="project" value="UniProtKB-UniRule"/>
</dbReference>
<dbReference type="InterPro" id="IPR005712">
    <property type="entry name" value="Ribosomal_uS5_bac-type"/>
</dbReference>
<dbReference type="GO" id="GO:0042254">
    <property type="term" value="P:ribosome biogenesis"/>
    <property type="evidence" value="ECO:0007669"/>
    <property type="project" value="UniProtKB-ARBA"/>
</dbReference>
<evidence type="ECO:0000256" key="3">
    <source>
        <dbReference type="ARBA" id="ARBA00022884"/>
    </source>
</evidence>
<dbReference type="InterPro" id="IPR018192">
    <property type="entry name" value="Ribosomal_uS5_N_CS"/>
</dbReference>
<dbReference type="PANTHER" id="PTHR48277:SF1">
    <property type="entry name" value="MITOCHONDRIAL RIBOSOMAL PROTEIN S5"/>
    <property type="match status" value="1"/>
</dbReference>
<dbReference type="GO" id="GO:0005737">
    <property type="term" value="C:cytoplasm"/>
    <property type="evidence" value="ECO:0007669"/>
    <property type="project" value="UniProtKB-ARBA"/>
</dbReference>
<comment type="caution">
    <text evidence="11">The sequence shown here is derived from an EMBL/GenBank/DDBJ whole genome shotgun (WGS) entry which is preliminary data.</text>
</comment>
<sequence>MANFEKQDDGFKERVVFINRVAKVVKGGRRFSFSALVVVGDENGKVGMGMGKAAEVPEAIRKGVEDAKKNLITVPMKGSTITHEIIGIFGAGRVLLKPAAPGTGVIAGGPVRAVLELAGVKDILTKSQGTSNPNNVVRATLEGLKLLKNAADVAALRGKTVEELLG</sequence>
<dbReference type="InterPro" id="IPR000851">
    <property type="entry name" value="Ribosomal_uS5"/>
</dbReference>
<comment type="domain">
    <text evidence="8">The N-terminal domain interacts with the head of the 30S subunit; the C-terminal domain interacts with the body and contacts protein S4. The interaction surface between S4 and S5 is involved in control of translational fidelity.</text>
</comment>
<evidence type="ECO:0000256" key="2">
    <source>
        <dbReference type="ARBA" id="ARBA00022730"/>
    </source>
</evidence>
<keyword evidence="2 8" id="KW-0699">rRNA-binding</keyword>
<dbReference type="GO" id="GO:0019843">
    <property type="term" value="F:rRNA binding"/>
    <property type="evidence" value="ECO:0007669"/>
    <property type="project" value="UniProtKB-UniRule"/>
</dbReference>
<dbReference type="SUPFAM" id="SSF54768">
    <property type="entry name" value="dsRNA-binding domain-like"/>
    <property type="match status" value="1"/>
</dbReference>
<feature type="domain" description="S5 DRBM" evidence="10">
    <location>
        <begin position="11"/>
        <end position="74"/>
    </location>
</feature>
<evidence type="ECO:0000256" key="4">
    <source>
        <dbReference type="ARBA" id="ARBA00022980"/>
    </source>
</evidence>
<dbReference type="InterPro" id="IPR005324">
    <property type="entry name" value="Ribosomal_uS5_C"/>
</dbReference>
<keyword evidence="5 8" id="KW-0687">Ribonucleoprotein</keyword>
<dbReference type="InterPro" id="IPR013810">
    <property type="entry name" value="Ribosomal_uS5_N"/>
</dbReference>
<dbReference type="EMBL" id="JAGZCZ010000013">
    <property type="protein sequence ID" value="MBS5520433.1"/>
    <property type="molecule type" value="Genomic_DNA"/>
</dbReference>
<dbReference type="AlphaFoldDB" id="A0A943I691"/>
<dbReference type="SUPFAM" id="SSF54211">
    <property type="entry name" value="Ribosomal protein S5 domain 2-like"/>
    <property type="match status" value="1"/>
</dbReference>
<comment type="similarity">
    <text evidence="1 8 9">Belongs to the universal ribosomal protein uS5 family.</text>
</comment>
<dbReference type="InterPro" id="IPR020568">
    <property type="entry name" value="Ribosomal_Su5_D2-typ_SF"/>
</dbReference>
<comment type="function">
    <text evidence="8">With S4 and S12 plays an important role in translational accuracy.</text>
</comment>
<dbReference type="HAMAP" id="MF_01307_B">
    <property type="entry name" value="Ribosomal_uS5_B"/>
    <property type="match status" value="1"/>
</dbReference>
<keyword evidence="3 8" id="KW-0694">RNA-binding</keyword>
<dbReference type="Proteomes" id="UP000754226">
    <property type="component" value="Unassembled WGS sequence"/>
</dbReference>
<name>A0A943I691_9FIRM</name>
<dbReference type="PROSITE" id="PS00585">
    <property type="entry name" value="RIBOSOMAL_S5"/>
    <property type="match status" value="1"/>
</dbReference>
<comment type="subunit">
    <text evidence="7 8">Part of the 30S ribosomal subunit. Contacts proteins S4 and S8.</text>
</comment>
<evidence type="ECO:0000256" key="1">
    <source>
        <dbReference type="ARBA" id="ARBA00008945"/>
    </source>
</evidence>
<keyword evidence="4 8" id="KW-0689">Ribosomal protein</keyword>
<evidence type="ECO:0000256" key="5">
    <source>
        <dbReference type="ARBA" id="ARBA00023274"/>
    </source>
</evidence>
<evidence type="ECO:0000259" key="10">
    <source>
        <dbReference type="PROSITE" id="PS50881"/>
    </source>
</evidence>
<dbReference type="FunFam" id="3.30.230.10:FF:000002">
    <property type="entry name" value="30S ribosomal protein S5"/>
    <property type="match status" value="1"/>
</dbReference>
<gene>
    <name evidence="8 11" type="primary">rpsE</name>
    <name evidence="11" type="ORF">KHX13_09030</name>
</gene>
<reference evidence="11" key="1">
    <citation type="submission" date="2021-02" db="EMBL/GenBank/DDBJ databases">
        <title>Infant gut strain persistence is associated with maternal origin, phylogeny, and functional potential including surface adhesion and iron acquisition.</title>
        <authorList>
            <person name="Lou Y.C."/>
        </authorList>
    </citation>
    <scope>NUCLEOTIDE SEQUENCE</scope>
    <source>
        <strain evidence="11">L3_106_000M1_dasL3_106_000M1_concoct_15</strain>
    </source>
</reference>
<protein>
    <recommendedName>
        <fullName evidence="6 8">Small ribosomal subunit protein uS5</fullName>
    </recommendedName>
</protein>
<evidence type="ECO:0000256" key="9">
    <source>
        <dbReference type="RuleBase" id="RU003823"/>
    </source>
</evidence>
<organism evidence="11 12">
    <name type="scientific">Acidaminococcus intestini</name>
    <dbReference type="NCBI Taxonomy" id="187327"/>
    <lineage>
        <taxon>Bacteria</taxon>
        <taxon>Bacillati</taxon>
        <taxon>Bacillota</taxon>
        <taxon>Negativicutes</taxon>
        <taxon>Acidaminococcales</taxon>
        <taxon>Acidaminococcaceae</taxon>
        <taxon>Acidaminococcus</taxon>
    </lineage>
</organism>
<comment type="function">
    <text evidence="8">Located at the back of the 30S subunit body where it stabilizes the conformation of the head with respect to the body.</text>
</comment>
<dbReference type="Gene3D" id="3.30.230.10">
    <property type="match status" value="1"/>
</dbReference>
<dbReference type="PROSITE" id="PS50881">
    <property type="entry name" value="S5_DSRBD"/>
    <property type="match status" value="1"/>
</dbReference>
<dbReference type="Gene3D" id="3.30.160.20">
    <property type="match status" value="1"/>
</dbReference>
<accession>A0A943I691</accession>
<dbReference type="PANTHER" id="PTHR48277">
    <property type="entry name" value="MITOCHONDRIAL RIBOSOMAL PROTEIN S5"/>
    <property type="match status" value="1"/>
</dbReference>
<dbReference type="GO" id="GO:0003735">
    <property type="term" value="F:structural constituent of ribosome"/>
    <property type="evidence" value="ECO:0007669"/>
    <property type="project" value="UniProtKB-UniRule"/>
</dbReference>
<dbReference type="RefSeq" id="WP_296328031.1">
    <property type="nucleotide sequence ID" value="NZ_CATWGP010000002.1"/>
</dbReference>
<dbReference type="FunFam" id="3.30.160.20:FF:000001">
    <property type="entry name" value="30S ribosomal protein S5"/>
    <property type="match status" value="1"/>
</dbReference>
<evidence type="ECO:0000313" key="11">
    <source>
        <dbReference type="EMBL" id="MBS5520433.1"/>
    </source>
</evidence>
<dbReference type="NCBIfam" id="TIGR01021">
    <property type="entry name" value="rpsE_bact"/>
    <property type="match status" value="1"/>
</dbReference>